<accession>A0A183H7I5</accession>
<evidence type="ECO:0000313" key="1">
    <source>
        <dbReference type="EMBL" id="VDO36523.1"/>
    </source>
</evidence>
<gene>
    <name evidence="1" type="ORF">OFLC_LOCUS3447</name>
</gene>
<reference evidence="3" key="1">
    <citation type="submission" date="2016-06" db="UniProtKB">
        <authorList>
            <consortium name="WormBaseParasite"/>
        </authorList>
    </citation>
    <scope>IDENTIFICATION</scope>
</reference>
<keyword evidence="2" id="KW-1185">Reference proteome</keyword>
<dbReference type="AlphaFoldDB" id="A0A183H7I5"/>
<sequence>MSNAKAFVFPRFAKACVHYLKCCKPYDEGEMCMEWNDFFPFPIIKDSFCTCNSDAAPNNILPQTSVFVPKNLGEDCLP</sequence>
<dbReference type="EMBL" id="UZAJ01002300">
    <property type="protein sequence ID" value="VDO36523.1"/>
    <property type="molecule type" value="Genomic_DNA"/>
</dbReference>
<name>A0A183H7I5_9BILA</name>
<proteinExistence type="predicted"/>
<reference evidence="1 2" key="2">
    <citation type="submission" date="2018-11" db="EMBL/GenBank/DDBJ databases">
        <authorList>
            <consortium name="Pathogen Informatics"/>
        </authorList>
    </citation>
    <scope>NUCLEOTIDE SEQUENCE [LARGE SCALE GENOMIC DNA]</scope>
</reference>
<organism evidence="3">
    <name type="scientific">Onchocerca flexuosa</name>
    <dbReference type="NCBI Taxonomy" id="387005"/>
    <lineage>
        <taxon>Eukaryota</taxon>
        <taxon>Metazoa</taxon>
        <taxon>Ecdysozoa</taxon>
        <taxon>Nematoda</taxon>
        <taxon>Chromadorea</taxon>
        <taxon>Rhabditida</taxon>
        <taxon>Spirurina</taxon>
        <taxon>Spiruromorpha</taxon>
        <taxon>Filarioidea</taxon>
        <taxon>Onchocercidae</taxon>
        <taxon>Onchocerca</taxon>
    </lineage>
</organism>
<protein>
    <submittedName>
        <fullName evidence="3">Albumin I chain a</fullName>
    </submittedName>
</protein>
<dbReference type="WBParaSite" id="OFLC_0000344601-mRNA-1">
    <property type="protein sequence ID" value="OFLC_0000344601-mRNA-1"/>
    <property type="gene ID" value="OFLC_0000344601"/>
</dbReference>
<evidence type="ECO:0000313" key="3">
    <source>
        <dbReference type="WBParaSite" id="OFLC_0000344601-mRNA-1"/>
    </source>
</evidence>
<dbReference type="Proteomes" id="UP000267606">
    <property type="component" value="Unassembled WGS sequence"/>
</dbReference>
<evidence type="ECO:0000313" key="2">
    <source>
        <dbReference type="Proteomes" id="UP000267606"/>
    </source>
</evidence>